<sequence>MANGGFLSIRGRHILDGEGNPVLLRGFGLGGWMNMENFITGYPANEEAQREAIRGVLGEEKYELFFDRFLQYFFEEEDARFIASLGLNCLRIPINYRHFEDDMAPFEIKEEGFRHLDRVIDLCARHNIYTIIDLHALPGYQNQHWHSDNPTHKAFFWKHRHFQDRAAHLWEVIADRYRDNPWVAGYNPINEPADPSEEMILPVYRRLYETIRSADPNHLIFLEGNRYSQDFHMFDEPWEGVIYANHDYALPGFVDGGPYPGVSRGEYVDRKALEETFLRRSSYMLEHGTHIWVGEFGPVYPQWDPESHESRYRVLEDQLEIYDRHEVSWSIWLYKDIGLQGIVYAAPDSPYLERIRPVLEKKIRLGADSWGTTDEHIRDVMEPIERLFEREFPDYSPFPFGAQRDIEQLVRHILISEPLVPEFAERFRGISEEEIDTLMRSFRFENCVQRTRLAEILSRHAKLPAAGQ</sequence>
<dbReference type="EMBL" id="AP019791">
    <property type="protein sequence ID" value="BBL80923.1"/>
    <property type="molecule type" value="Genomic_DNA"/>
</dbReference>
<feature type="domain" description="Glycoside hydrolase family 5" evidence="4">
    <location>
        <begin position="75"/>
        <end position="335"/>
    </location>
</feature>
<dbReference type="GO" id="GO:0008422">
    <property type="term" value="F:beta-glucosidase activity"/>
    <property type="evidence" value="ECO:0007669"/>
    <property type="project" value="TreeGrafter"/>
</dbReference>
<dbReference type="Proteomes" id="UP000318065">
    <property type="component" value="Chromosome"/>
</dbReference>
<comment type="similarity">
    <text evidence="3">Belongs to the glycosyl hydrolase 5 (cellulase A) family.</text>
</comment>
<keyword evidence="2 3" id="KW-0326">Glycosidase</keyword>
<evidence type="ECO:0000256" key="3">
    <source>
        <dbReference type="RuleBase" id="RU361153"/>
    </source>
</evidence>
<dbReference type="InterPro" id="IPR017853">
    <property type="entry name" value="GH"/>
</dbReference>
<dbReference type="AlphaFoldDB" id="A0A510HPR6"/>
<dbReference type="RefSeq" id="WP_197735495.1">
    <property type="nucleotide sequence ID" value="NZ_AP019791.1"/>
</dbReference>
<name>A0A510HPR6_9ACTN</name>
<dbReference type="FunFam" id="3.20.20.80:FF:000130">
    <property type="entry name" value="Endoglucanase C"/>
    <property type="match status" value="1"/>
</dbReference>
<dbReference type="GO" id="GO:0009986">
    <property type="term" value="C:cell surface"/>
    <property type="evidence" value="ECO:0007669"/>
    <property type="project" value="TreeGrafter"/>
</dbReference>
<dbReference type="Gene3D" id="3.20.20.80">
    <property type="entry name" value="Glycosidases"/>
    <property type="match status" value="1"/>
</dbReference>
<evidence type="ECO:0000313" key="6">
    <source>
        <dbReference type="Proteomes" id="UP000318065"/>
    </source>
</evidence>
<dbReference type="GO" id="GO:0009251">
    <property type="term" value="P:glucan catabolic process"/>
    <property type="evidence" value="ECO:0007669"/>
    <property type="project" value="TreeGrafter"/>
</dbReference>
<organism evidence="5 6">
    <name type="scientific">Rubrobacter xylanophilus</name>
    <dbReference type="NCBI Taxonomy" id="49319"/>
    <lineage>
        <taxon>Bacteria</taxon>
        <taxon>Bacillati</taxon>
        <taxon>Actinomycetota</taxon>
        <taxon>Rubrobacteria</taxon>
        <taxon>Rubrobacterales</taxon>
        <taxon>Rubrobacteraceae</taxon>
        <taxon>Rubrobacter</taxon>
    </lineage>
</organism>
<dbReference type="GO" id="GO:0005576">
    <property type="term" value="C:extracellular region"/>
    <property type="evidence" value="ECO:0007669"/>
    <property type="project" value="TreeGrafter"/>
</dbReference>
<keyword evidence="1 3" id="KW-0378">Hydrolase</keyword>
<proteinExistence type="inferred from homology"/>
<keyword evidence="6" id="KW-1185">Reference proteome</keyword>
<dbReference type="Pfam" id="PF00150">
    <property type="entry name" value="Cellulase"/>
    <property type="match status" value="1"/>
</dbReference>
<evidence type="ECO:0000256" key="2">
    <source>
        <dbReference type="ARBA" id="ARBA00023295"/>
    </source>
</evidence>
<dbReference type="InterPro" id="IPR050386">
    <property type="entry name" value="Glycosyl_hydrolase_5"/>
</dbReference>
<evidence type="ECO:0000313" key="5">
    <source>
        <dbReference type="EMBL" id="BBL80923.1"/>
    </source>
</evidence>
<accession>A0A510HPR6</accession>
<dbReference type="InterPro" id="IPR001547">
    <property type="entry name" value="Glyco_hydro_5"/>
</dbReference>
<dbReference type="SUPFAM" id="SSF51445">
    <property type="entry name" value="(Trans)glycosidases"/>
    <property type="match status" value="1"/>
</dbReference>
<gene>
    <name evidence="5" type="ORF">RxyAA322_27770</name>
</gene>
<protein>
    <recommendedName>
        <fullName evidence="4">Glycoside hydrolase family 5 domain-containing protein</fullName>
    </recommendedName>
</protein>
<dbReference type="PANTHER" id="PTHR31297">
    <property type="entry name" value="GLUCAN ENDO-1,6-BETA-GLUCOSIDASE B"/>
    <property type="match status" value="1"/>
</dbReference>
<dbReference type="PANTHER" id="PTHR31297:SF13">
    <property type="entry name" value="PUTATIVE-RELATED"/>
    <property type="match status" value="1"/>
</dbReference>
<evidence type="ECO:0000259" key="4">
    <source>
        <dbReference type="Pfam" id="PF00150"/>
    </source>
</evidence>
<reference evidence="5" key="1">
    <citation type="journal article" date="2019" name="Microbiol. Resour. Announc.">
        <title>Complete Genome Sequence of Rubrobacter xylanophilus Strain AA3-22, Isolated from Arima Onsen in Japan.</title>
        <authorList>
            <person name="Tomariguchi N."/>
            <person name="Miyazaki K."/>
        </authorList>
    </citation>
    <scope>NUCLEOTIDE SEQUENCE [LARGE SCALE GENOMIC DNA]</scope>
    <source>
        <strain evidence="5">AA3-22</strain>
    </source>
</reference>
<evidence type="ECO:0000256" key="1">
    <source>
        <dbReference type="ARBA" id="ARBA00022801"/>
    </source>
</evidence>